<feature type="chain" id="PRO_5044591207" evidence="5">
    <location>
        <begin position="24"/>
        <end position="812"/>
    </location>
</feature>
<keyword evidence="2 4" id="KW-0472">Membrane</keyword>
<reference evidence="7" key="1">
    <citation type="submission" date="2023-09" db="UniProtKB">
        <authorList>
            <consortium name="Ensembl"/>
        </authorList>
    </citation>
    <scope>IDENTIFICATION</scope>
</reference>
<feature type="domain" description="Ig-like" evidence="6">
    <location>
        <begin position="114"/>
        <end position="209"/>
    </location>
</feature>
<protein>
    <submittedName>
        <fullName evidence="7 9">Hemicentin-2-like</fullName>
    </submittedName>
</protein>
<dbReference type="Pfam" id="PF08205">
    <property type="entry name" value="C2-set_2"/>
    <property type="match status" value="1"/>
</dbReference>
<dbReference type="GeneID" id="103358217"/>
<feature type="domain" description="Ig-like" evidence="6">
    <location>
        <begin position="545"/>
        <end position="664"/>
    </location>
</feature>
<dbReference type="InterPro" id="IPR036179">
    <property type="entry name" value="Ig-like_dom_sf"/>
</dbReference>
<dbReference type="Proteomes" id="UP000694891">
    <property type="component" value="Unplaced"/>
</dbReference>
<dbReference type="PANTHER" id="PTHR13771:SF9">
    <property type="entry name" value="INTERCELLULAR ADHESION MOLECULE 5"/>
    <property type="match status" value="1"/>
</dbReference>
<feature type="domain" description="Ig-like" evidence="6">
    <location>
        <begin position="667"/>
        <end position="743"/>
    </location>
</feature>
<evidence type="ECO:0000313" key="9">
    <source>
        <dbReference type="RefSeq" id="XP_008281317.1"/>
    </source>
</evidence>
<dbReference type="InterPro" id="IPR007110">
    <property type="entry name" value="Ig-like_dom"/>
</dbReference>
<feature type="domain" description="Ig-like" evidence="6">
    <location>
        <begin position="373"/>
        <end position="456"/>
    </location>
</feature>
<dbReference type="AlphaFoldDB" id="A0A3B4ZGE0"/>
<keyword evidence="5" id="KW-0732">Signal</keyword>
<dbReference type="PROSITE" id="PS50835">
    <property type="entry name" value="IG_LIKE"/>
    <property type="match status" value="5"/>
</dbReference>
<dbReference type="STRING" id="144197.ENSSPAP00000000657"/>
<dbReference type="SMART" id="SM00409">
    <property type="entry name" value="IG"/>
    <property type="match status" value="6"/>
</dbReference>
<dbReference type="RefSeq" id="XP_008281317.1">
    <property type="nucleotide sequence ID" value="XM_008283095.1"/>
</dbReference>
<dbReference type="Ensembl" id="ENSSPAT00000000665.1">
    <property type="protein sequence ID" value="ENSSPAP00000000657.1"/>
    <property type="gene ID" value="ENSSPAG00000000516.1"/>
</dbReference>
<feature type="transmembrane region" description="Helical" evidence="4">
    <location>
        <begin position="748"/>
        <end position="774"/>
    </location>
</feature>
<feature type="domain" description="Ig-like" evidence="6">
    <location>
        <begin position="221"/>
        <end position="368"/>
    </location>
</feature>
<reference evidence="9" key="2">
    <citation type="submission" date="2025-04" db="UniProtKB">
        <authorList>
            <consortium name="RefSeq"/>
        </authorList>
    </citation>
    <scope>IDENTIFICATION</scope>
</reference>
<name>A0A3B4ZGE0_9TELE</name>
<gene>
    <name evidence="9" type="primary">LOC103358217</name>
</gene>
<dbReference type="GO" id="GO:0005178">
    <property type="term" value="F:integrin binding"/>
    <property type="evidence" value="ECO:0007669"/>
    <property type="project" value="InterPro"/>
</dbReference>
<feature type="signal peptide" evidence="5">
    <location>
        <begin position="1"/>
        <end position="23"/>
    </location>
</feature>
<dbReference type="InterPro" id="IPR047012">
    <property type="entry name" value="ICAM_VCAM"/>
</dbReference>
<keyword evidence="4" id="KW-1133">Transmembrane helix</keyword>
<dbReference type="InterPro" id="IPR013162">
    <property type="entry name" value="CD80_C2-set"/>
</dbReference>
<keyword evidence="3" id="KW-1015">Disulfide bond</keyword>
<proteinExistence type="predicted"/>
<evidence type="ECO:0000259" key="6">
    <source>
        <dbReference type="PROSITE" id="PS50835"/>
    </source>
</evidence>
<dbReference type="InterPro" id="IPR003599">
    <property type="entry name" value="Ig_sub"/>
</dbReference>
<dbReference type="GO" id="GO:0016020">
    <property type="term" value="C:membrane"/>
    <property type="evidence" value="ECO:0007669"/>
    <property type="project" value="UniProtKB-SubCell"/>
</dbReference>
<dbReference type="OrthoDB" id="5843397at2759"/>
<dbReference type="SUPFAM" id="SSF48726">
    <property type="entry name" value="Immunoglobulin"/>
    <property type="match status" value="6"/>
</dbReference>
<accession>A0A3B4ZGE0</accession>
<evidence type="ECO:0000313" key="7">
    <source>
        <dbReference type="Ensembl" id="ENSSPAP00000000657.1"/>
    </source>
</evidence>
<dbReference type="Gene3D" id="2.60.40.10">
    <property type="entry name" value="Immunoglobulins"/>
    <property type="match status" value="7"/>
</dbReference>
<keyword evidence="4" id="KW-0812">Transmembrane</keyword>
<evidence type="ECO:0000256" key="4">
    <source>
        <dbReference type="SAM" id="Phobius"/>
    </source>
</evidence>
<dbReference type="GO" id="GO:0007155">
    <property type="term" value="P:cell adhesion"/>
    <property type="evidence" value="ECO:0007669"/>
    <property type="project" value="InterPro"/>
</dbReference>
<keyword evidence="8" id="KW-1185">Reference proteome</keyword>
<dbReference type="Pfam" id="PF13895">
    <property type="entry name" value="Ig_2"/>
    <property type="match status" value="1"/>
</dbReference>
<dbReference type="GeneTree" id="ENSGT00940000159005"/>
<evidence type="ECO:0000256" key="1">
    <source>
        <dbReference type="ARBA" id="ARBA00004167"/>
    </source>
</evidence>
<dbReference type="InterPro" id="IPR013098">
    <property type="entry name" value="Ig_I-set"/>
</dbReference>
<evidence type="ECO:0000256" key="5">
    <source>
        <dbReference type="SAM" id="SignalP"/>
    </source>
</evidence>
<evidence type="ECO:0000256" key="3">
    <source>
        <dbReference type="ARBA" id="ARBA00023157"/>
    </source>
</evidence>
<sequence>MSKSALFVELLAGLLLIATGVHASCPIELSPASVVVKYGDPVLVNCSVSMQHIHDLQGIGWEASRGGTGLENVTHLPWNVTSLTEWINSPICFVSSESFDQCYKELQLVVYTFPETITISSDHSGEMKEGEEYVFTCHIPNIAPVQNLTVSWYKGDAIIHYDTFNNTSKRPVNATSVLRFTPTRQDNGASLRCEAYMDLSPEGPQMNVSSQEQSTAVVYGPDIQCSNSTIKILEGQTLEEACPVTGNPTPHVRWLKGGEPVNLTVPLTRKNAGMYTLDVQGFSSVPKKIQVLVLYGPELTCPPTYTAVEYAPHNLTCIVEGFPQPETLWFKDGEEVGLPEKLTRRDAGQYFITASNSLSSVNFTVDITVLYPPSPIVELEDSEVHVGSSVWLKCSSMGNPRPKYSWNYYLMDNVVEENEDGVSRLLIHNATIYNMGSYTCQAWNEGGNVSKTVRVNVKGAKQECPISITPDPMVVQYNTAQNATCRPTDKFLKIYWQDLQGERTDNEVWSPDTHKHWDARPVCAVELKGERLCNKTLNVILYKTPDSVDVQQLGNSVVENRELKLQCVILNVAPVQNLSIRWYQGNETMNPDSMQTTRCWTESDPDCSISAIRSPVNVSSTISITLNRTHSGADFRCEAQLDLGPEGPQPPPNMMSSPLSVTVSYEPTINTTKLPKTIPVFRGYPEELICEADGHPPPKIKWLYNLDKAPHELEGKLIVSEAGFYNCTATNDVNSTVHSVEVILKEDYLPLIAGFVAVTVVAISIVFLFIYSIYYKNTKMRRYSLKNAKLSTHHGNVAHNGWDLQLPMTKLS</sequence>
<dbReference type="PANTHER" id="PTHR13771">
    <property type="entry name" value="INTERCELLULAR ADHESION MOLECULE"/>
    <property type="match status" value="1"/>
</dbReference>
<dbReference type="InterPro" id="IPR013783">
    <property type="entry name" value="Ig-like_fold"/>
</dbReference>
<dbReference type="SMART" id="SM00408">
    <property type="entry name" value="IGc2"/>
    <property type="match status" value="3"/>
</dbReference>
<evidence type="ECO:0000256" key="2">
    <source>
        <dbReference type="ARBA" id="ARBA00023136"/>
    </source>
</evidence>
<organism evidence="7">
    <name type="scientific">Stegastes partitus</name>
    <name type="common">bicolor damselfish</name>
    <dbReference type="NCBI Taxonomy" id="144197"/>
    <lineage>
        <taxon>Eukaryota</taxon>
        <taxon>Metazoa</taxon>
        <taxon>Chordata</taxon>
        <taxon>Craniata</taxon>
        <taxon>Vertebrata</taxon>
        <taxon>Euteleostomi</taxon>
        <taxon>Actinopterygii</taxon>
        <taxon>Neopterygii</taxon>
        <taxon>Teleostei</taxon>
        <taxon>Neoteleostei</taxon>
        <taxon>Acanthomorphata</taxon>
        <taxon>Ovalentaria</taxon>
        <taxon>Pomacentridae</taxon>
        <taxon>Stegastes</taxon>
    </lineage>
</organism>
<comment type="subcellular location">
    <subcellularLocation>
        <location evidence="1">Membrane</location>
        <topology evidence="1">Single-pass membrane protein</topology>
    </subcellularLocation>
</comment>
<dbReference type="InterPro" id="IPR003598">
    <property type="entry name" value="Ig_sub2"/>
</dbReference>
<dbReference type="Pfam" id="PF07679">
    <property type="entry name" value="I-set"/>
    <property type="match status" value="1"/>
</dbReference>
<evidence type="ECO:0000313" key="8">
    <source>
        <dbReference type="Proteomes" id="UP000694891"/>
    </source>
</evidence>